<dbReference type="KEGG" id="dci:103520347"/>
<gene>
    <name evidence="5" type="primary">LOC103520347</name>
    <name evidence="4" type="synonym">LOC103520346</name>
</gene>
<dbReference type="PaxDb" id="121845-A0A1S4EP61"/>
<dbReference type="KEGG" id="dci:103520346"/>
<dbReference type="GeneID" id="103520347"/>
<dbReference type="GeneID" id="103520346"/>
<dbReference type="Pfam" id="PF08768">
    <property type="entry name" value="THAP4_heme-bd"/>
    <property type="match status" value="1"/>
</dbReference>
<proteinExistence type="predicted"/>
<protein>
    <submittedName>
        <fullName evidence="4 5">THAP domain-containing protein 4-like isoform X1</fullName>
    </submittedName>
</protein>
<keyword evidence="3" id="KW-1185">Reference proteome</keyword>
<organism evidence="5">
    <name type="scientific">Diaphorina citri</name>
    <name type="common">Asian citrus psyllid</name>
    <dbReference type="NCBI Taxonomy" id="121845"/>
    <lineage>
        <taxon>Eukaryota</taxon>
        <taxon>Metazoa</taxon>
        <taxon>Ecdysozoa</taxon>
        <taxon>Arthropoda</taxon>
        <taxon>Hexapoda</taxon>
        <taxon>Insecta</taxon>
        <taxon>Pterygota</taxon>
        <taxon>Neoptera</taxon>
        <taxon>Paraneoptera</taxon>
        <taxon>Hemiptera</taxon>
        <taxon>Sternorrhyncha</taxon>
        <taxon>Psylloidea</taxon>
        <taxon>Psyllidae</taxon>
        <taxon>Diaphorininae</taxon>
        <taxon>Diaphorina</taxon>
    </lineage>
</organism>
<dbReference type="InterPro" id="IPR014878">
    <property type="entry name" value="THAP4-like_heme-bd"/>
</dbReference>
<name>A0A1S4EP61_DIACI</name>
<accession>A0A1S4EP61</accession>
<dbReference type="AlphaFoldDB" id="A0A1S4EP61"/>
<evidence type="ECO:0000256" key="1">
    <source>
        <dbReference type="ARBA" id="ARBA00036993"/>
    </source>
</evidence>
<evidence type="ECO:0000313" key="3">
    <source>
        <dbReference type="Proteomes" id="UP000079169"/>
    </source>
</evidence>
<feature type="domain" description="THAP4-like heme-binding" evidence="2">
    <location>
        <begin position="39"/>
        <end position="131"/>
    </location>
</feature>
<comment type="catalytic activity">
    <reaction evidence="1">
        <text>peroxynitrite = nitrate</text>
        <dbReference type="Rhea" id="RHEA:63116"/>
        <dbReference type="ChEBI" id="CHEBI:17632"/>
        <dbReference type="ChEBI" id="CHEBI:25941"/>
    </reaction>
    <physiologicalReaction direction="left-to-right" evidence="1">
        <dbReference type="Rhea" id="RHEA:63117"/>
    </physiologicalReaction>
</comment>
<sequence length="141" mass="16419">MRYLFYQYLSFSLFNIYLFSCEGKEGINSRRDTSFNMSMNNLQWLKGTWKSISAQGIYPTINSFKYIETLSITQPKNKPYFNYLSNTINNEEIQQPMHCEYGFIRLLPNNSICLQLAHNFGVNTVEKGVLSDVVIFVLVVI</sequence>
<dbReference type="Proteomes" id="UP000079169">
    <property type="component" value="Unplaced"/>
</dbReference>
<evidence type="ECO:0000259" key="2">
    <source>
        <dbReference type="Pfam" id="PF08768"/>
    </source>
</evidence>
<dbReference type="Gene3D" id="2.40.128.20">
    <property type="match status" value="1"/>
</dbReference>
<dbReference type="PANTHER" id="PTHR15854:SF4">
    <property type="entry name" value="PEROXYNITRITE ISOMERASE THAP4"/>
    <property type="match status" value="1"/>
</dbReference>
<evidence type="ECO:0000313" key="5">
    <source>
        <dbReference type="RefSeq" id="XP_017303973.1"/>
    </source>
</evidence>
<dbReference type="PANTHER" id="PTHR15854">
    <property type="entry name" value="THAP4 PROTEIN"/>
    <property type="match status" value="1"/>
</dbReference>
<dbReference type="InterPro" id="IPR045165">
    <property type="entry name" value="Nitrobindin"/>
</dbReference>
<dbReference type="RefSeq" id="XP_017303973.1">
    <property type="nucleotide sequence ID" value="XM_017448484.2"/>
</dbReference>
<evidence type="ECO:0000313" key="4">
    <source>
        <dbReference type="RefSeq" id="XP_008483656.2"/>
    </source>
</evidence>
<dbReference type="InterPro" id="IPR012674">
    <property type="entry name" value="Calycin"/>
</dbReference>
<reference evidence="4 5" key="1">
    <citation type="submission" date="2023-09" db="UniProtKB">
        <authorList>
            <consortium name="RefSeq"/>
        </authorList>
    </citation>
    <scope>IDENTIFICATION</scope>
</reference>
<dbReference type="RefSeq" id="XP_008483656.2">
    <property type="nucleotide sequence ID" value="XM_008485434.3"/>
</dbReference>
<dbReference type="SUPFAM" id="SSF50814">
    <property type="entry name" value="Lipocalins"/>
    <property type="match status" value="1"/>
</dbReference>